<accession>A0ABW8RL00</accession>
<proteinExistence type="predicted"/>
<evidence type="ECO:0000256" key="1">
    <source>
        <dbReference type="SAM" id="Phobius"/>
    </source>
</evidence>
<feature type="transmembrane region" description="Helical" evidence="1">
    <location>
        <begin position="147"/>
        <end position="175"/>
    </location>
</feature>
<keyword evidence="1" id="KW-0812">Transmembrane</keyword>
<organism evidence="3 4">
    <name type="scientific">Bacillus salipaludis</name>
    <dbReference type="NCBI Taxonomy" id="2547811"/>
    <lineage>
        <taxon>Bacteria</taxon>
        <taxon>Bacillati</taxon>
        <taxon>Bacillota</taxon>
        <taxon>Bacilli</taxon>
        <taxon>Bacillales</taxon>
        <taxon>Bacillaceae</taxon>
        <taxon>Bacillus</taxon>
    </lineage>
</organism>
<dbReference type="Proteomes" id="UP001623041">
    <property type="component" value="Unassembled WGS sequence"/>
</dbReference>
<feature type="domain" description="Urease accessory protein UreH-like transmembrane" evidence="2">
    <location>
        <begin position="31"/>
        <end position="235"/>
    </location>
</feature>
<dbReference type="EMBL" id="JBJHQH010000013">
    <property type="protein sequence ID" value="MFK9093262.1"/>
    <property type="molecule type" value="Genomic_DNA"/>
</dbReference>
<comment type="caution">
    <text evidence="3">The sequence shown here is derived from an EMBL/GenBank/DDBJ whole genome shotgun (WGS) entry which is preliminary data.</text>
</comment>
<feature type="transmembrane region" description="Helical" evidence="1">
    <location>
        <begin position="28"/>
        <end position="57"/>
    </location>
</feature>
<reference evidence="3 4" key="1">
    <citation type="submission" date="2024-11" db="EMBL/GenBank/DDBJ databases">
        <authorList>
            <person name="Lucas J.A."/>
        </authorList>
    </citation>
    <scope>NUCLEOTIDE SEQUENCE [LARGE SCALE GENOMIC DNA]</scope>
    <source>
        <strain evidence="3 4">Z 5.4</strain>
    </source>
</reference>
<keyword evidence="4" id="KW-1185">Reference proteome</keyword>
<name>A0ABW8RL00_9BACI</name>
<protein>
    <submittedName>
        <fullName evidence="3">Sulfite exporter TauE/SafE family protein</fullName>
    </submittedName>
</protein>
<dbReference type="Pfam" id="PF13386">
    <property type="entry name" value="DsbD_2"/>
    <property type="match status" value="1"/>
</dbReference>
<dbReference type="PANTHER" id="PTHR31272">
    <property type="entry name" value="CYTOCHROME C-TYPE BIOGENESIS PROTEIN HI_1454-RELATED"/>
    <property type="match status" value="1"/>
</dbReference>
<gene>
    <name evidence="3" type="ORF">ACJEBI_17495</name>
</gene>
<feature type="transmembrane region" description="Helical" evidence="1">
    <location>
        <begin position="218"/>
        <end position="242"/>
    </location>
</feature>
<feature type="transmembrane region" description="Helical" evidence="1">
    <location>
        <begin position="181"/>
        <end position="206"/>
    </location>
</feature>
<dbReference type="InterPro" id="IPR051790">
    <property type="entry name" value="Cytochrome_c-biogenesis_DsbD"/>
</dbReference>
<dbReference type="RefSeq" id="WP_406581793.1">
    <property type="nucleotide sequence ID" value="NZ_JBJHQH010000013.1"/>
</dbReference>
<keyword evidence="1" id="KW-1133">Transmembrane helix</keyword>
<dbReference type="InterPro" id="IPR039447">
    <property type="entry name" value="UreH-like_TM_dom"/>
</dbReference>
<sequence>MYNLFSQISSFLSKPFLEVANSLESWPIVFALILGLVGALAPCQLTGNISAVTLYGNSSIQKKIVWKDVFSFILGKIVAFSLLGGLVWLLGKGIEQNLILYFPWLRKIMGPILIIVGFYMLGFIKIRGTINLFNHSKEYKRENRFGSFMLGFSFSLAFCPTMFILFFVTLMPVVLSSPYGFILPSIFALGTALPLLIVIFIIWYLGGSGVLMKRGRKFGIFVQRLTGILMLLLGIFDTITYWSA</sequence>
<evidence type="ECO:0000313" key="3">
    <source>
        <dbReference type="EMBL" id="MFK9093262.1"/>
    </source>
</evidence>
<feature type="transmembrane region" description="Helical" evidence="1">
    <location>
        <begin position="69"/>
        <end position="88"/>
    </location>
</feature>
<feature type="transmembrane region" description="Helical" evidence="1">
    <location>
        <begin position="108"/>
        <end position="126"/>
    </location>
</feature>
<evidence type="ECO:0000313" key="4">
    <source>
        <dbReference type="Proteomes" id="UP001623041"/>
    </source>
</evidence>
<dbReference type="PANTHER" id="PTHR31272:SF4">
    <property type="entry name" value="CYTOCHROME C-TYPE BIOGENESIS PROTEIN HI_1454-RELATED"/>
    <property type="match status" value="1"/>
</dbReference>
<keyword evidence="1" id="KW-0472">Membrane</keyword>
<evidence type="ECO:0000259" key="2">
    <source>
        <dbReference type="Pfam" id="PF13386"/>
    </source>
</evidence>